<keyword evidence="4" id="KW-0378">Hydrolase</keyword>
<evidence type="ECO:0000256" key="9">
    <source>
        <dbReference type="SAM" id="MobiDB-lite"/>
    </source>
</evidence>
<evidence type="ECO:0000259" key="11">
    <source>
        <dbReference type="Pfam" id="PF03639"/>
    </source>
</evidence>
<keyword evidence="6" id="KW-0326">Glycosidase</keyword>
<dbReference type="GO" id="GO:0009986">
    <property type="term" value="C:cell surface"/>
    <property type="evidence" value="ECO:0007669"/>
    <property type="project" value="TreeGrafter"/>
</dbReference>
<dbReference type="GeneID" id="70289356"/>
<accession>A0A9P7ZHD0</accession>
<dbReference type="PANTHER" id="PTHR31983">
    <property type="entry name" value="ENDO-1,3(4)-BETA-GLUCANASE 1"/>
    <property type="match status" value="1"/>
</dbReference>
<dbReference type="Gene3D" id="2.70.98.30">
    <property type="entry name" value="Golgi alpha-mannosidase II, domain 4"/>
    <property type="match status" value="1"/>
</dbReference>
<keyword evidence="8" id="KW-0624">Polysaccharide degradation</keyword>
<evidence type="ECO:0000256" key="8">
    <source>
        <dbReference type="ARBA" id="ARBA00023326"/>
    </source>
</evidence>
<proteinExistence type="inferred from homology"/>
<keyword evidence="5" id="KW-0119">Carbohydrate metabolism</keyword>
<dbReference type="FunFam" id="1.10.287.1170:FF:000001">
    <property type="entry name" value="Endo-1,3-beta-glucanase Engl1"/>
    <property type="match status" value="1"/>
</dbReference>
<sequence>MKTTIHVLALWLATTQALTIPHPYPRVTQGPVRRQVPIDETEAELVSGAYLTSYATSDIIPSTKTVPLKTSVHPTGTVVILPTLSVEPHTEGVIITDIASSSPPLLTRIIASPTSLLEPIKPTLTTSSSSKSKAKGKGSKRRATDDGEITTDLAACLEKRQSSNIFDVPISTNGPPSMIPRRKDHPVKGIELRKSGPVQTNKFYSNFFLGDQTNPTYTMPYAINWAKGQGATASWGLAISQIQPKQKVYGPVKYNDAASFYINPIGIQQMVLSATELGSKTILSIDQMGPFSARINLKKNAASFPTIQFPLVQGMPYITGTFVGGTPLIQTGVYIRQMTKVAENPKANVAKYNFLLEDGTTWHVYAHSTSGAMLDLKTINNGLVQSTKPFTGSIQIVKDTHSRNSEQMLDDGAGVYPTGVELTGSTSGQVGTYSFIFQRAGHPSGSLYMWALPHHVDSFDTVTRSRTSAFQMYTHTKGKCTLVRDTVWTMIEPEMPTSMGHGPWDASTRSTRKSLSTSAKAAVRAVALLEASQDMDSQTNLNSMYYSGKALLKFAQICYTIQDLVGDKPLAAACTAKLKTAFNVFAQNKQQYPLNYESQWGGVVSTASYVTGNSLEDFGNTYYNDHHFHYGYHVLAAAFLSYLDNEWRDSNKDWVNTLVRDYANPSAQDSWFPQHRSFDWYHGHSWATGLFASLDGKNQESSSEDVMAMYAIRLWGSVTKNTAMIARANLQLAVMSRALDSYYLMKGDNTNQPSQFIGNKAAGIIFENKVDHTTFFSPDIECIQGIHMLPIHAPTTYSRSKSFVQEEWDAYFSNGRVDKFSNAWKSIIYANYATVQPKAAWDYFNKEGFDASLIDGGASRAWYMAYAAALGKL</sequence>
<organism evidence="13 14">
    <name type="scientific">Emericellopsis atlantica</name>
    <dbReference type="NCBI Taxonomy" id="2614577"/>
    <lineage>
        <taxon>Eukaryota</taxon>
        <taxon>Fungi</taxon>
        <taxon>Dikarya</taxon>
        <taxon>Ascomycota</taxon>
        <taxon>Pezizomycotina</taxon>
        <taxon>Sordariomycetes</taxon>
        <taxon>Hypocreomycetidae</taxon>
        <taxon>Hypocreales</taxon>
        <taxon>Bionectriaceae</taxon>
        <taxon>Emericellopsis</taxon>
    </lineage>
</organism>
<gene>
    <name evidence="13" type="ORF">F5Z01DRAFT_246500</name>
</gene>
<dbReference type="InterPro" id="IPR040720">
    <property type="entry name" value="GH81_C"/>
</dbReference>
<feature type="chain" id="PRO_5040200103" description="glucan endo-1,3-beta-D-glucosidase" evidence="10">
    <location>
        <begin position="18"/>
        <end position="873"/>
    </location>
</feature>
<dbReference type="Proteomes" id="UP000887229">
    <property type="component" value="Unassembled WGS sequence"/>
</dbReference>
<dbReference type="GO" id="GO:0000272">
    <property type="term" value="P:polysaccharide catabolic process"/>
    <property type="evidence" value="ECO:0007669"/>
    <property type="project" value="UniProtKB-KW"/>
</dbReference>
<feature type="region of interest" description="Disordered" evidence="9">
    <location>
        <begin position="120"/>
        <end position="147"/>
    </location>
</feature>
<name>A0A9P7ZHD0_9HYPO</name>
<evidence type="ECO:0000313" key="13">
    <source>
        <dbReference type="EMBL" id="KAG9252040.1"/>
    </source>
</evidence>
<evidence type="ECO:0000256" key="1">
    <source>
        <dbReference type="ARBA" id="ARBA00000382"/>
    </source>
</evidence>
<dbReference type="PANTHER" id="PTHR31983:SF0">
    <property type="entry name" value="GLUCAN ENDO-1,3-BETA-D-GLUCOSIDASE 2"/>
    <property type="match status" value="1"/>
</dbReference>
<evidence type="ECO:0000256" key="10">
    <source>
        <dbReference type="SAM" id="SignalP"/>
    </source>
</evidence>
<feature type="compositionally biased region" description="Basic residues" evidence="9">
    <location>
        <begin position="132"/>
        <end position="141"/>
    </location>
</feature>
<feature type="domain" description="Glycosyl hydrolase family 81 C-terminal" evidence="12">
    <location>
        <begin position="515"/>
        <end position="864"/>
    </location>
</feature>
<evidence type="ECO:0000256" key="6">
    <source>
        <dbReference type="ARBA" id="ARBA00023295"/>
    </source>
</evidence>
<comment type="catalytic activity">
    <reaction evidence="1">
        <text>Hydrolysis of (1-&gt;3)-beta-D-glucosidic linkages in (1-&gt;3)-beta-D-glucans.</text>
        <dbReference type="EC" id="3.2.1.39"/>
    </reaction>
</comment>
<dbReference type="InterPro" id="IPR040451">
    <property type="entry name" value="GH81_N"/>
</dbReference>
<evidence type="ECO:0000256" key="4">
    <source>
        <dbReference type="ARBA" id="ARBA00022801"/>
    </source>
</evidence>
<evidence type="ECO:0000256" key="3">
    <source>
        <dbReference type="ARBA" id="ARBA00012780"/>
    </source>
</evidence>
<dbReference type="InterPro" id="IPR005200">
    <property type="entry name" value="Endo-beta-glucanase"/>
</dbReference>
<dbReference type="GO" id="GO:0052861">
    <property type="term" value="F:endo-1,3(4)-beta-glucanase activity"/>
    <property type="evidence" value="ECO:0007669"/>
    <property type="project" value="InterPro"/>
</dbReference>
<reference evidence="13" key="1">
    <citation type="journal article" date="2021" name="IMA Fungus">
        <title>Genomic characterization of three marine fungi, including Emericellopsis atlantica sp. nov. with signatures of a generalist lifestyle and marine biomass degradation.</title>
        <authorList>
            <person name="Hagestad O.C."/>
            <person name="Hou L."/>
            <person name="Andersen J.H."/>
            <person name="Hansen E.H."/>
            <person name="Altermark B."/>
            <person name="Li C."/>
            <person name="Kuhnert E."/>
            <person name="Cox R.J."/>
            <person name="Crous P.W."/>
            <person name="Spatafora J.W."/>
            <person name="Lail K."/>
            <person name="Amirebrahimi M."/>
            <person name="Lipzen A."/>
            <person name="Pangilinan J."/>
            <person name="Andreopoulos W."/>
            <person name="Hayes R.D."/>
            <person name="Ng V."/>
            <person name="Grigoriev I.V."/>
            <person name="Jackson S.A."/>
            <person name="Sutton T.D.S."/>
            <person name="Dobson A.D.W."/>
            <person name="Rama T."/>
        </authorList>
    </citation>
    <scope>NUCLEOTIDE SEQUENCE</scope>
    <source>
        <strain evidence="13">TS7</strain>
    </source>
</reference>
<dbReference type="Pfam" id="PF17652">
    <property type="entry name" value="Glyco_hydro81C"/>
    <property type="match status" value="1"/>
</dbReference>
<dbReference type="EC" id="3.2.1.39" evidence="3"/>
<dbReference type="RefSeq" id="XP_046115964.1">
    <property type="nucleotide sequence ID" value="XM_046258453.1"/>
</dbReference>
<dbReference type="OrthoDB" id="4473401at2759"/>
<dbReference type="Pfam" id="PF03639">
    <property type="entry name" value="Glyco_hydro_81"/>
    <property type="match status" value="1"/>
</dbReference>
<dbReference type="PROSITE" id="PS52008">
    <property type="entry name" value="GH81"/>
    <property type="match status" value="1"/>
</dbReference>
<evidence type="ECO:0000313" key="14">
    <source>
        <dbReference type="Proteomes" id="UP000887229"/>
    </source>
</evidence>
<dbReference type="EMBL" id="MU251264">
    <property type="protein sequence ID" value="KAG9252040.1"/>
    <property type="molecule type" value="Genomic_DNA"/>
</dbReference>
<dbReference type="GO" id="GO:0042973">
    <property type="term" value="F:glucan endo-1,3-beta-D-glucosidase activity"/>
    <property type="evidence" value="ECO:0007669"/>
    <property type="project" value="UniProtKB-EC"/>
</dbReference>
<keyword evidence="14" id="KW-1185">Reference proteome</keyword>
<evidence type="ECO:0000256" key="2">
    <source>
        <dbReference type="ARBA" id="ARBA00010730"/>
    </source>
</evidence>
<keyword evidence="10" id="KW-0732">Signal</keyword>
<evidence type="ECO:0000259" key="12">
    <source>
        <dbReference type="Pfam" id="PF17652"/>
    </source>
</evidence>
<comment type="similarity">
    <text evidence="2">Belongs to the glycosyl hydrolase 81 family.</text>
</comment>
<evidence type="ECO:0000256" key="7">
    <source>
        <dbReference type="ARBA" id="ARBA00023316"/>
    </source>
</evidence>
<feature type="domain" description="Glycosyl hydrolase family 81 N-terminal" evidence="11">
    <location>
        <begin position="185"/>
        <end position="505"/>
    </location>
</feature>
<protein>
    <recommendedName>
        <fullName evidence="3">glucan endo-1,3-beta-D-glucosidase</fullName>
        <ecNumber evidence="3">3.2.1.39</ecNumber>
    </recommendedName>
</protein>
<feature type="signal peptide" evidence="10">
    <location>
        <begin position="1"/>
        <end position="17"/>
    </location>
</feature>
<dbReference type="Gene3D" id="1.20.5.420">
    <property type="entry name" value="Immunoglobulin FC, subunit C"/>
    <property type="match status" value="1"/>
</dbReference>
<dbReference type="Gene3D" id="1.10.287.1170">
    <property type="entry name" value="glycoside hydrolase family 81 endo-[beta] glucanase"/>
    <property type="match status" value="1"/>
</dbReference>
<comment type="caution">
    <text evidence="13">The sequence shown here is derived from an EMBL/GenBank/DDBJ whole genome shotgun (WGS) entry which is preliminary data.</text>
</comment>
<evidence type="ECO:0000256" key="5">
    <source>
        <dbReference type="ARBA" id="ARBA00023277"/>
    </source>
</evidence>
<dbReference type="AlphaFoldDB" id="A0A9P7ZHD0"/>
<dbReference type="GO" id="GO:0071555">
    <property type="term" value="P:cell wall organization"/>
    <property type="evidence" value="ECO:0007669"/>
    <property type="project" value="UniProtKB-KW"/>
</dbReference>
<keyword evidence="7" id="KW-0961">Cell wall biogenesis/degradation</keyword>